<dbReference type="EMBL" id="VIEB01000104">
    <property type="protein sequence ID" value="TQE06368.1"/>
    <property type="molecule type" value="Genomic_DNA"/>
</dbReference>
<evidence type="ECO:0000256" key="1">
    <source>
        <dbReference type="SAM" id="MobiDB-lite"/>
    </source>
</evidence>
<feature type="compositionally biased region" description="Low complexity" evidence="1">
    <location>
        <begin position="30"/>
        <end position="49"/>
    </location>
</feature>
<dbReference type="Proteomes" id="UP000315295">
    <property type="component" value="Unassembled WGS sequence"/>
</dbReference>
<comment type="caution">
    <text evidence="2">The sequence shown here is derived from an EMBL/GenBank/DDBJ whole genome shotgun (WGS) entry which is preliminary data.</text>
</comment>
<name>A0A540N5P1_MALBA</name>
<feature type="region of interest" description="Disordered" evidence="1">
    <location>
        <begin position="17"/>
        <end position="69"/>
    </location>
</feature>
<keyword evidence="3" id="KW-1185">Reference proteome</keyword>
<protein>
    <submittedName>
        <fullName evidence="2">Uncharacterized protein</fullName>
    </submittedName>
</protein>
<organism evidence="2 3">
    <name type="scientific">Malus baccata</name>
    <name type="common">Siberian crab apple</name>
    <name type="synonym">Pyrus baccata</name>
    <dbReference type="NCBI Taxonomy" id="106549"/>
    <lineage>
        <taxon>Eukaryota</taxon>
        <taxon>Viridiplantae</taxon>
        <taxon>Streptophyta</taxon>
        <taxon>Embryophyta</taxon>
        <taxon>Tracheophyta</taxon>
        <taxon>Spermatophyta</taxon>
        <taxon>Magnoliopsida</taxon>
        <taxon>eudicotyledons</taxon>
        <taxon>Gunneridae</taxon>
        <taxon>Pentapetalae</taxon>
        <taxon>rosids</taxon>
        <taxon>fabids</taxon>
        <taxon>Rosales</taxon>
        <taxon>Rosaceae</taxon>
        <taxon>Amygdaloideae</taxon>
        <taxon>Maleae</taxon>
        <taxon>Malus</taxon>
    </lineage>
</organism>
<reference evidence="2 3" key="1">
    <citation type="journal article" date="2019" name="G3 (Bethesda)">
        <title>Sequencing of a Wild Apple (Malus baccata) Genome Unravels the Differences Between Cultivated and Wild Apple Species Regarding Disease Resistance and Cold Tolerance.</title>
        <authorList>
            <person name="Chen X."/>
        </authorList>
    </citation>
    <scope>NUCLEOTIDE SEQUENCE [LARGE SCALE GENOMIC DNA]</scope>
    <source>
        <strain evidence="3">cv. Shandingzi</strain>
        <tissue evidence="2">Leaves</tissue>
    </source>
</reference>
<evidence type="ECO:0000313" key="2">
    <source>
        <dbReference type="EMBL" id="TQE06368.1"/>
    </source>
</evidence>
<accession>A0A540N5P1</accession>
<proteinExistence type="predicted"/>
<sequence length="105" mass="11170">MHPPFSPLQPILTFPPFSLLQPASPPSSPLQPTLTSLTSPHPAPSLLSSVPTQRSIPDPPPPSSPSLPSLSSIIFTSTLCKSPNSQNLRNTNLKVDWSNHGSRAT</sequence>
<gene>
    <name evidence="2" type="ORF">C1H46_008002</name>
</gene>
<dbReference type="AlphaFoldDB" id="A0A540N5P1"/>
<evidence type="ECO:0000313" key="3">
    <source>
        <dbReference type="Proteomes" id="UP000315295"/>
    </source>
</evidence>